<gene>
    <name evidence="2" type="ORF">LPTSP4_15480</name>
</gene>
<name>A0A2P2DZH6_9LEPT</name>
<evidence type="ECO:0000256" key="1">
    <source>
        <dbReference type="SAM" id="SignalP"/>
    </source>
</evidence>
<keyword evidence="1" id="KW-0732">Signal</keyword>
<organism evidence="2 3">
    <name type="scientific">Leptospira ryugenii</name>
    <dbReference type="NCBI Taxonomy" id="1917863"/>
    <lineage>
        <taxon>Bacteria</taxon>
        <taxon>Pseudomonadati</taxon>
        <taxon>Spirochaetota</taxon>
        <taxon>Spirochaetia</taxon>
        <taxon>Leptospirales</taxon>
        <taxon>Leptospiraceae</taxon>
        <taxon>Leptospira</taxon>
    </lineage>
</organism>
<keyword evidence="3" id="KW-1185">Reference proteome</keyword>
<dbReference type="AlphaFoldDB" id="A0A2P2DZH6"/>
<dbReference type="EMBL" id="BFBB01000003">
    <property type="protein sequence ID" value="GBF50027.1"/>
    <property type="molecule type" value="Genomic_DNA"/>
</dbReference>
<reference evidence="2 3" key="1">
    <citation type="submission" date="2018-02" db="EMBL/GenBank/DDBJ databases">
        <title>Novel Leptospira species isolated from soil and water in Japan.</title>
        <authorList>
            <person name="Nakao R."/>
            <person name="Masuzawa T."/>
        </authorList>
    </citation>
    <scope>NUCLEOTIDE SEQUENCE [LARGE SCALE GENOMIC DNA]</scope>
    <source>
        <strain evidence="2 3">YH101</strain>
    </source>
</reference>
<evidence type="ECO:0000313" key="3">
    <source>
        <dbReference type="Proteomes" id="UP000245133"/>
    </source>
</evidence>
<dbReference type="InterPro" id="IPR025113">
    <property type="entry name" value="TRL-like"/>
</dbReference>
<protein>
    <submittedName>
        <fullName evidence="2">TRL-like family protein</fullName>
    </submittedName>
</protein>
<evidence type="ECO:0000313" key="2">
    <source>
        <dbReference type="EMBL" id="GBF50027.1"/>
    </source>
</evidence>
<accession>A0A2P2DZH6</accession>
<feature type="signal peptide" evidence="1">
    <location>
        <begin position="1"/>
        <end position="26"/>
    </location>
</feature>
<comment type="caution">
    <text evidence="2">The sequence shown here is derived from an EMBL/GenBank/DDBJ whole genome shotgun (WGS) entry which is preliminary data.</text>
</comment>
<dbReference type="Proteomes" id="UP000245133">
    <property type="component" value="Unassembled WGS sequence"/>
</dbReference>
<dbReference type="Pfam" id="PF13146">
    <property type="entry name" value="TRL"/>
    <property type="match status" value="1"/>
</dbReference>
<dbReference type="RefSeq" id="WP_108975418.1">
    <property type="nucleotide sequence ID" value="NZ_BFBB01000003.1"/>
</dbReference>
<feature type="chain" id="PRO_5015161835" evidence="1">
    <location>
        <begin position="27"/>
        <end position="107"/>
    </location>
</feature>
<proteinExistence type="predicted"/>
<dbReference type="OrthoDB" id="331113at2"/>
<sequence>MKPFFKFITLSLTLLMLHCATGPTMGGLFTSITFPGLINPENNVKVNKTSKGCQYSILGLVGFGNAAAGSIAFENGIIKVATIDHSSLSILGITFRNYCTIVSGEQK</sequence>